<feature type="binding site" evidence="4">
    <location>
        <position position="299"/>
    </location>
    <ligand>
        <name>FAD</name>
        <dbReference type="ChEBI" id="CHEBI:57692"/>
    </ligand>
</feature>
<dbReference type="PIRSF" id="PIRSF000350">
    <property type="entry name" value="Mercury_reductase_MerA"/>
    <property type="match status" value="1"/>
</dbReference>
<protein>
    <submittedName>
        <fullName evidence="7">Dihydrolipoamide dehydrogenase</fullName>
    </submittedName>
</protein>
<feature type="domain" description="Pyridine nucleotide-disulphide oxidoreductase dimerisation" evidence="5">
    <location>
        <begin position="339"/>
        <end position="445"/>
    </location>
</feature>
<dbReference type="EMBL" id="PVZS01000004">
    <property type="protein sequence ID" value="PSC06269.1"/>
    <property type="molecule type" value="Genomic_DNA"/>
</dbReference>
<comment type="similarity">
    <text evidence="1">Belongs to the class-I pyridine nucleotide-disulfide oxidoreductase family.</text>
</comment>
<organism evidence="7 8">
    <name type="scientific">Alsobacter soli</name>
    <dbReference type="NCBI Taxonomy" id="2109933"/>
    <lineage>
        <taxon>Bacteria</taxon>
        <taxon>Pseudomonadati</taxon>
        <taxon>Pseudomonadota</taxon>
        <taxon>Alphaproteobacteria</taxon>
        <taxon>Hyphomicrobiales</taxon>
        <taxon>Alsobacteraceae</taxon>
        <taxon>Alsobacter</taxon>
    </lineage>
</organism>
<proteinExistence type="inferred from homology"/>
<evidence type="ECO:0000256" key="2">
    <source>
        <dbReference type="ARBA" id="ARBA00022630"/>
    </source>
</evidence>
<dbReference type="InterPro" id="IPR004099">
    <property type="entry name" value="Pyr_nucl-diS_OxRdtase_dimer"/>
</dbReference>
<reference evidence="8" key="1">
    <citation type="submission" date="2018-03" db="EMBL/GenBank/DDBJ databases">
        <authorList>
            <person name="Sun L."/>
            <person name="Liu H."/>
            <person name="Chen W."/>
            <person name="Huang K."/>
            <person name="Liu W."/>
            <person name="Gao X."/>
        </authorList>
    </citation>
    <scope>NUCLEOTIDE SEQUENCE [LARGE SCALE GENOMIC DNA]</scope>
    <source>
        <strain evidence="8">SH9</strain>
    </source>
</reference>
<keyword evidence="4" id="KW-0520">NAD</keyword>
<dbReference type="Proteomes" id="UP000239772">
    <property type="component" value="Unassembled WGS sequence"/>
</dbReference>
<accession>A0A2T1HXP7</accession>
<evidence type="ECO:0000256" key="3">
    <source>
        <dbReference type="ARBA" id="ARBA00022827"/>
    </source>
</evidence>
<feature type="domain" description="FAD/NAD(P)-binding" evidence="6">
    <location>
        <begin position="4"/>
        <end position="305"/>
    </location>
</feature>
<name>A0A2T1HXP7_9HYPH</name>
<dbReference type="GO" id="GO:0003955">
    <property type="term" value="F:NAD(P)H dehydrogenase (quinone) activity"/>
    <property type="evidence" value="ECO:0007669"/>
    <property type="project" value="TreeGrafter"/>
</dbReference>
<evidence type="ECO:0000313" key="7">
    <source>
        <dbReference type="EMBL" id="PSC06269.1"/>
    </source>
</evidence>
<evidence type="ECO:0000313" key="8">
    <source>
        <dbReference type="Proteomes" id="UP000239772"/>
    </source>
</evidence>
<dbReference type="GO" id="GO:0050660">
    <property type="term" value="F:flavin adenine dinucleotide binding"/>
    <property type="evidence" value="ECO:0007669"/>
    <property type="project" value="TreeGrafter"/>
</dbReference>
<evidence type="ECO:0000256" key="4">
    <source>
        <dbReference type="PIRSR" id="PIRSR000350-3"/>
    </source>
</evidence>
<evidence type="ECO:0000259" key="5">
    <source>
        <dbReference type="Pfam" id="PF02852"/>
    </source>
</evidence>
<dbReference type="PANTHER" id="PTHR43014">
    <property type="entry name" value="MERCURIC REDUCTASE"/>
    <property type="match status" value="1"/>
</dbReference>
<keyword evidence="4" id="KW-0547">Nucleotide-binding</keyword>
<feature type="binding site" evidence="4">
    <location>
        <position position="259"/>
    </location>
    <ligand>
        <name>NAD(+)</name>
        <dbReference type="ChEBI" id="CHEBI:57540"/>
    </ligand>
</feature>
<comment type="caution">
    <text evidence="7">The sequence shown here is derived from an EMBL/GenBank/DDBJ whole genome shotgun (WGS) entry which is preliminary data.</text>
</comment>
<dbReference type="OrthoDB" id="9781772at2"/>
<dbReference type="Pfam" id="PF02852">
    <property type="entry name" value="Pyr_redox_dim"/>
    <property type="match status" value="1"/>
</dbReference>
<dbReference type="PANTHER" id="PTHR43014:SF2">
    <property type="entry name" value="MERCURIC REDUCTASE"/>
    <property type="match status" value="1"/>
</dbReference>
<dbReference type="SUPFAM" id="SSF51905">
    <property type="entry name" value="FAD/NAD(P)-binding domain"/>
    <property type="match status" value="1"/>
</dbReference>
<dbReference type="InterPro" id="IPR001100">
    <property type="entry name" value="Pyr_nuc-diS_OxRdtase"/>
</dbReference>
<dbReference type="InterPro" id="IPR023753">
    <property type="entry name" value="FAD/NAD-binding_dom"/>
</dbReference>
<dbReference type="SUPFAM" id="SSF55424">
    <property type="entry name" value="FAD/NAD-linked reductases, dimerisation (C-terminal) domain"/>
    <property type="match status" value="1"/>
</dbReference>
<dbReference type="Gene3D" id="3.50.50.60">
    <property type="entry name" value="FAD/NAD(P)-binding domain"/>
    <property type="match status" value="2"/>
</dbReference>
<dbReference type="InterPro" id="IPR036188">
    <property type="entry name" value="FAD/NAD-bd_sf"/>
</dbReference>
<keyword evidence="3 4" id="KW-0274">FAD</keyword>
<evidence type="ECO:0000259" key="6">
    <source>
        <dbReference type="Pfam" id="PF07992"/>
    </source>
</evidence>
<comment type="cofactor">
    <cofactor evidence="4">
        <name>FAD</name>
        <dbReference type="ChEBI" id="CHEBI:57692"/>
    </cofactor>
    <text evidence="4">Binds 1 FAD per subunit.</text>
</comment>
<dbReference type="PRINTS" id="PR00368">
    <property type="entry name" value="FADPNR"/>
</dbReference>
<dbReference type="Gene3D" id="3.30.390.30">
    <property type="match status" value="1"/>
</dbReference>
<gene>
    <name evidence="7" type="ORF">SLNSH_05180</name>
</gene>
<feature type="binding site" evidence="4">
    <location>
        <begin position="173"/>
        <end position="180"/>
    </location>
    <ligand>
        <name>NAD(+)</name>
        <dbReference type="ChEBI" id="CHEBI:57540"/>
    </ligand>
</feature>
<dbReference type="InterPro" id="IPR016156">
    <property type="entry name" value="FAD/NAD-linked_Rdtase_dimer_sf"/>
</dbReference>
<keyword evidence="2" id="KW-0285">Flavoprotein</keyword>
<dbReference type="Pfam" id="PF07992">
    <property type="entry name" value="Pyr_redox_2"/>
    <property type="match status" value="1"/>
</dbReference>
<evidence type="ECO:0000256" key="1">
    <source>
        <dbReference type="ARBA" id="ARBA00007532"/>
    </source>
</evidence>
<dbReference type="PRINTS" id="PR00411">
    <property type="entry name" value="PNDRDTASEI"/>
</dbReference>
<keyword evidence="8" id="KW-1185">Reference proteome</keyword>
<sequence>MKPDLCVIGAGVAGLSVASTAAALGASVVLVEHARMGGALVGGAVAALALRASAEAAEAFRRATPFGIAAAKPRVDWPRVRTHAEHVVGAAAGDLSEARCRALGVRVLRGEPRFVSPLTALLGDHTIQPRRFVLAVGSSPAAPDLPGLADTPFLTPEAVSDLPARPERLIVLGGEPVAVELAQALRRLGSEVAVAAPGRILERFDPELVAALAAALRREGVDIREIAPARGVSGGPDGVRVELQTGEVLTGSHLLVAAGRRVVTEGLDLDKAGVEADASGILVDRRLRTANKRVFAIGDCAGGPHAGDRCAHVAAHHAAVVIRNALFRWPARVETRALPLAVRTSPALATVGLSEAQALETRRAVRILRWPYAESDRARAERLTEGEIKVITDKSGVILGASIVGARADELITTWTLAVKKGLSVADLRDLVVPYPTFSEIGQRAAASFDAPRARSPWLRRAVALLRRLG</sequence>
<dbReference type="AlphaFoldDB" id="A0A2T1HXP7"/>